<evidence type="ECO:0000256" key="8">
    <source>
        <dbReference type="SAM" id="MobiDB-lite"/>
    </source>
</evidence>
<dbReference type="Pfam" id="PF00924">
    <property type="entry name" value="MS_channel_2nd"/>
    <property type="match status" value="1"/>
</dbReference>
<keyword evidence="5 7" id="KW-1133">Transmembrane helix</keyword>
<evidence type="ECO:0000256" key="3">
    <source>
        <dbReference type="ARBA" id="ARBA00022475"/>
    </source>
</evidence>
<dbReference type="Gene3D" id="1.10.287.1260">
    <property type="match status" value="1"/>
</dbReference>
<comment type="similarity">
    <text evidence="2 7">Belongs to the MscS (TC 1.A.23) family.</text>
</comment>
<dbReference type="SUPFAM" id="SSF82861">
    <property type="entry name" value="Mechanosensitive channel protein MscS (YggB), transmembrane region"/>
    <property type="match status" value="1"/>
</dbReference>
<evidence type="ECO:0000256" key="6">
    <source>
        <dbReference type="ARBA" id="ARBA00023136"/>
    </source>
</evidence>
<dbReference type="InterPro" id="IPR006685">
    <property type="entry name" value="MscS_channel_2nd"/>
</dbReference>
<evidence type="ECO:0000256" key="2">
    <source>
        <dbReference type="ARBA" id="ARBA00008017"/>
    </source>
</evidence>
<keyword evidence="7" id="KW-0813">Transport</keyword>
<dbReference type="SUPFAM" id="SSF50182">
    <property type="entry name" value="Sm-like ribonucleoproteins"/>
    <property type="match status" value="1"/>
</dbReference>
<accession>A0A917FJ35</accession>
<reference evidence="11" key="2">
    <citation type="submission" date="2020-09" db="EMBL/GenBank/DDBJ databases">
        <authorList>
            <person name="Sun Q."/>
            <person name="Zhou Y."/>
        </authorList>
    </citation>
    <scope>NUCLEOTIDE SEQUENCE</scope>
    <source>
        <strain evidence="11">CGMCC 1.12181</strain>
    </source>
</reference>
<protein>
    <recommendedName>
        <fullName evidence="7">Small-conductance mechanosensitive channel</fullName>
    </recommendedName>
</protein>
<dbReference type="InterPro" id="IPR011066">
    <property type="entry name" value="MscS_channel_C_sf"/>
</dbReference>
<comment type="caution">
    <text evidence="11">The sequence shown here is derived from an EMBL/GenBank/DDBJ whole genome shotgun (WGS) entry which is preliminary data.</text>
</comment>
<feature type="compositionally biased region" description="Basic and acidic residues" evidence="8">
    <location>
        <begin position="400"/>
        <end position="409"/>
    </location>
</feature>
<keyword evidence="9" id="KW-0732">Signal</keyword>
<keyword evidence="12" id="KW-1185">Reference proteome</keyword>
<dbReference type="PANTHER" id="PTHR30221:SF1">
    <property type="entry name" value="SMALL-CONDUCTANCE MECHANOSENSITIVE CHANNEL"/>
    <property type="match status" value="1"/>
</dbReference>
<evidence type="ECO:0000256" key="1">
    <source>
        <dbReference type="ARBA" id="ARBA00004651"/>
    </source>
</evidence>
<dbReference type="Pfam" id="PF21082">
    <property type="entry name" value="MS_channel_3rd"/>
    <property type="match status" value="1"/>
</dbReference>
<organism evidence="11 12">
    <name type="scientific">Marinicella pacifica</name>
    <dbReference type="NCBI Taxonomy" id="1171543"/>
    <lineage>
        <taxon>Bacteria</taxon>
        <taxon>Pseudomonadati</taxon>
        <taxon>Pseudomonadota</taxon>
        <taxon>Gammaproteobacteria</taxon>
        <taxon>Lysobacterales</taxon>
        <taxon>Marinicellaceae</taxon>
        <taxon>Marinicella</taxon>
    </lineage>
</organism>
<evidence type="ECO:0000256" key="7">
    <source>
        <dbReference type="RuleBase" id="RU369025"/>
    </source>
</evidence>
<feature type="chain" id="PRO_5037295291" description="Small-conductance mechanosensitive channel" evidence="9">
    <location>
        <begin position="22"/>
        <end position="449"/>
    </location>
</feature>
<feature type="transmembrane region" description="Helical" evidence="7">
    <location>
        <begin position="137"/>
        <end position="155"/>
    </location>
</feature>
<keyword evidence="7" id="KW-0997">Cell inner membrane</keyword>
<dbReference type="Pfam" id="PF04972">
    <property type="entry name" value="BON"/>
    <property type="match status" value="1"/>
</dbReference>
<sequence>MTKPNNTLWLVLFLYSFSVFAQSNQSDQPMQDSSQTIDVKDTVQDQAIAHRLQRILDSSGRFNEIDVEVEEGIVFLKGETHSSEYKTWAEHLAQRTEGVIAVINQLRLSTTSNWSFQPAVDETINLYHDFVRTIPKIMIALVLLIITWLVAKSAFQVASRLFRQRIKNPFVMRLSARLAALPVVVIGLYLVLQVTGLTKLALTLLGGTGLMGIIIGLAFRDIAENFLASVLISVQRPFKINDYIKVNDTEGVVQSVTTRGTVIMTLDGNHIHIPNATIYKNTIINVTANPKIRQQFTVGIGYDDGIAKAQQIATETMAAHPAVLDDPPPQVLVDNLGAATVNLEVYFWVDGVKNSTSKVKSAVIRLVKRAFDEAGISMPDEAREVVFPEGIRLLTEDSPVSEKVEKIPHEPALSDAEENLSNEEVATIQQQAEQHQLSEQSQNLIKDDG</sequence>
<comment type="caution">
    <text evidence="7">Lacks conserved residue(s) required for the propagation of feature annotation.</text>
</comment>
<dbReference type="GO" id="GO:0008381">
    <property type="term" value="F:mechanosensitive monoatomic ion channel activity"/>
    <property type="evidence" value="ECO:0007669"/>
    <property type="project" value="InterPro"/>
</dbReference>
<dbReference type="Gene3D" id="3.30.70.100">
    <property type="match status" value="1"/>
</dbReference>
<dbReference type="RefSeq" id="WP_188364272.1">
    <property type="nucleotide sequence ID" value="NZ_BAABJF010000032.1"/>
</dbReference>
<dbReference type="InterPro" id="IPR008910">
    <property type="entry name" value="MSC_TM_helix"/>
</dbReference>
<dbReference type="InterPro" id="IPR045275">
    <property type="entry name" value="MscS_archaea/bacteria_type"/>
</dbReference>
<dbReference type="AlphaFoldDB" id="A0A917FJ35"/>
<comment type="function">
    <text evidence="7">Mechanosensitive channel that participates in the regulation of osmotic pressure changes within the cell, opening in response to stretch forces in the membrane lipid bilayer, without the need for other proteins. Contributes to normal resistance to hypoosmotic shock. Forms an ion channel of 1.0 nanosiemens conductance with a slight preference for anions.</text>
</comment>
<feature type="transmembrane region" description="Helical" evidence="7">
    <location>
        <begin position="200"/>
        <end position="219"/>
    </location>
</feature>
<dbReference type="Gene3D" id="3.30.1340.30">
    <property type="match status" value="1"/>
</dbReference>
<evidence type="ECO:0000259" key="10">
    <source>
        <dbReference type="PROSITE" id="PS50914"/>
    </source>
</evidence>
<keyword evidence="3" id="KW-1003">Cell membrane</keyword>
<evidence type="ECO:0000256" key="5">
    <source>
        <dbReference type="ARBA" id="ARBA00022989"/>
    </source>
</evidence>
<dbReference type="InterPro" id="IPR049278">
    <property type="entry name" value="MS_channel_C"/>
</dbReference>
<feature type="region of interest" description="Disordered" evidence="8">
    <location>
        <begin position="399"/>
        <end position="449"/>
    </location>
</feature>
<dbReference type="Gene3D" id="2.30.30.60">
    <property type="match status" value="1"/>
</dbReference>
<feature type="compositionally biased region" description="Low complexity" evidence="8">
    <location>
        <begin position="429"/>
        <end position="442"/>
    </location>
</feature>
<dbReference type="PANTHER" id="PTHR30221">
    <property type="entry name" value="SMALL-CONDUCTANCE MECHANOSENSITIVE CHANNEL"/>
    <property type="match status" value="1"/>
</dbReference>
<dbReference type="InterPro" id="IPR011014">
    <property type="entry name" value="MscS_channel_TM-2"/>
</dbReference>
<dbReference type="InterPro" id="IPR007055">
    <property type="entry name" value="BON_dom"/>
</dbReference>
<dbReference type="GO" id="GO:0005886">
    <property type="term" value="C:plasma membrane"/>
    <property type="evidence" value="ECO:0007669"/>
    <property type="project" value="UniProtKB-SubCell"/>
</dbReference>
<dbReference type="PROSITE" id="PS50914">
    <property type="entry name" value="BON"/>
    <property type="match status" value="1"/>
</dbReference>
<feature type="transmembrane region" description="Helical" evidence="7">
    <location>
        <begin position="176"/>
        <end position="194"/>
    </location>
</feature>
<comment type="subcellular location">
    <subcellularLocation>
        <location evidence="7">Cell inner membrane</location>
        <topology evidence="7">Multi-pass membrane protein</topology>
    </subcellularLocation>
    <subcellularLocation>
        <location evidence="1">Cell membrane</location>
        <topology evidence="1">Multi-pass membrane protein</topology>
    </subcellularLocation>
</comment>
<dbReference type="EMBL" id="BMEO01000002">
    <property type="protein sequence ID" value="GGF88287.1"/>
    <property type="molecule type" value="Genomic_DNA"/>
</dbReference>
<dbReference type="InterPro" id="IPR010920">
    <property type="entry name" value="LSM_dom_sf"/>
</dbReference>
<keyword evidence="7" id="KW-0407">Ion channel</keyword>
<dbReference type="Pfam" id="PF05552">
    <property type="entry name" value="MS_channel_1st_1"/>
    <property type="match status" value="1"/>
</dbReference>
<dbReference type="Proteomes" id="UP000605253">
    <property type="component" value="Unassembled WGS sequence"/>
</dbReference>
<reference evidence="11" key="1">
    <citation type="journal article" date="2014" name="Int. J. Syst. Evol. Microbiol.">
        <title>Complete genome sequence of Corynebacterium casei LMG S-19264T (=DSM 44701T), isolated from a smear-ripened cheese.</title>
        <authorList>
            <consortium name="US DOE Joint Genome Institute (JGI-PGF)"/>
            <person name="Walter F."/>
            <person name="Albersmeier A."/>
            <person name="Kalinowski J."/>
            <person name="Ruckert C."/>
        </authorList>
    </citation>
    <scope>NUCLEOTIDE SEQUENCE</scope>
    <source>
        <strain evidence="11">CGMCC 1.12181</strain>
    </source>
</reference>
<gene>
    <name evidence="11" type="ORF">GCM10011365_06810</name>
</gene>
<keyword evidence="6 7" id="KW-0472">Membrane</keyword>
<keyword evidence="7" id="KW-0406">Ion transport</keyword>
<name>A0A917FJ35_9GAMM</name>
<feature type="domain" description="BON" evidence="10">
    <location>
        <begin position="44"/>
        <end position="110"/>
    </location>
</feature>
<comment type="subunit">
    <text evidence="7">Homoheptamer.</text>
</comment>
<evidence type="ECO:0000256" key="4">
    <source>
        <dbReference type="ARBA" id="ARBA00022692"/>
    </source>
</evidence>
<dbReference type="SUPFAM" id="SSF82689">
    <property type="entry name" value="Mechanosensitive channel protein MscS (YggB), C-terminal domain"/>
    <property type="match status" value="1"/>
</dbReference>
<evidence type="ECO:0000313" key="11">
    <source>
        <dbReference type="EMBL" id="GGF88287.1"/>
    </source>
</evidence>
<evidence type="ECO:0000256" key="9">
    <source>
        <dbReference type="SAM" id="SignalP"/>
    </source>
</evidence>
<proteinExistence type="inferred from homology"/>
<evidence type="ECO:0000313" key="12">
    <source>
        <dbReference type="Proteomes" id="UP000605253"/>
    </source>
</evidence>
<dbReference type="InterPro" id="IPR023408">
    <property type="entry name" value="MscS_beta-dom_sf"/>
</dbReference>
<keyword evidence="4 7" id="KW-0812">Transmembrane</keyword>
<feature type="signal peptide" evidence="9">
    <location>
        <begin position="1"/>
        <end position="21"/>
    </location>
</feature>